<dbReference type="Proteomes" id="UP000663828">
    <property type="component" value="Unassembled WGS sequence"/>
</dbReference>
<evidence type="ECO:0000313" key="2">
    <source>
        <dbReference type="EMBL" id="CAF1630717.1"/>
    </source>
</evidence>
<gene>
    <name evidence="2" type="ORF">XAT740_LOCUS51602</name>
</gene>
<reference evidence="2" key="1">
    <citation type="submission" date="2021-02" db="EMBL/GenBank/DDBJ databases">
        <authorList>
            <person name="Nowell W R."/>
        </authorList>
    </citation>
    <scope>NUCLEOTIDE SEQUENCE</scope>
</reference>
<name>A0A816DAZ7_ADIRI</name>
<accession>A0A816DAZ7</accession>
<evidence type="ECO:0000256" key="1">
    <source>
        <dbReference type="SAM" id="Coils"/>
    </source>
</evidence>
<organism evidence="2 3">
    <name type="scientific">Adineta ricciae</name>
    <name type="common">Rotifer</name>
    <dbReference type="NCBI Taxonomy" id="249248"/>
    <lineage>
        <taxon>Eukaryota</taxon>
        <taxon>Metazoa</taxon>
        <taxon>Spiralia</taxon>
        <taxon>Gnathifera</taxon>
        <taxon>Rotifera</taxon>
        <taxon>Eurotatoria</taxon>
        <taxon>Bdelloidea</taxon>
        <taxon>Adinetida</taxon>
        <taxon>Adinetidae</taxon>
        <taxon>Adineta</taxon>
    </lineage>
</organism>
<comment type="caution">
    <text evidence="2">The sequence shown here is derived from an EMBL/GenBank/DDBJ whole genome shotgun (WGS) entry which is preliminary data.</text>
</comment>
<sequence>MKNIFVRKINSFQSFEKIFNKLTNPSQQNGYSNINQVKDKLENYRNDLEKIHETHLKNQNKLQRNLTNLQAISNHYAKLIQEDSDKGTLFLIENSFDNYENLLKKIEEIINDLNDYIQSKQQFYFHDEFDASEMNCIFIYINQFDNFTNPVIQKFVNEVNEDLKVYLREYVNFVEKEIDRYFNYLVRSKIKEFCQENFQKYLLNFLSMKKFEILFKYSNGEKKLKSFQKKFVNYHHSIINEIEEDKINENFEDFKEKLSRLRSLICLDEFFIELNENDRFEKSFRKSHLDFLQLSEQIYQSMLNAISKQDFL</sequence>
<evidence type="ECO:0000313" key="3">
    <source>
        <dbReference type="Proteomes" id="UP000663828"/>
    </source>
</evidence>
<protein>
    <submittedName>
        <fullName evidence="2">Uncharacterized protein</fullName>
    </submittedName>
</protein>
<keyword evidence="1" id="KW-0175">Coiled coil</keyword>
<feature type="coiled-coil region" evidence="1">
    <location>
        <begin position="92"/>
        <end position="119"/>
    </location>
</feature>
<feature type="non-terminal residue" evidence="2">
    <location>
        <position position="312"/>
    </location>
</feature>
<proteinExistence type="predicted"/>
<dbReference type="AlphaFoldDB" id="A0A816DAZ7"/>
<dbReference type="EMBL" id="CAJNOR010008253">
    <property type="protein sequence ID" value="CAF1630717.1"/>
    <property type="molecule type" value="Genomic_DNA"/>
</dbReference>
<keyword evidence="3" id="KW-1185">Reference proteome</keyword>